<evidence type="ECO:0000313" key="1">
    <source>
        <dbReference type="EnsemblPlants" id="HORVU.MOREX.r3.6HG0539210.1.CDS1"/>
    </source>
</evidence>
<reference evidence="1" key="3">
    <citation type="submission" date="2022-01" db="UniProtKB">
        <authorList>
            <consortium name="EnsemblPlants"/>
        </authorList>
    </citation>
    <scope>IDENTIFICATION</scope>
    <source>
        <strain evidence="1">subsp. vulgare</strain>
    </source>
</reference>
<protein>
    <submittedName>
        <fullName evidence="1">Uncharacterized protein</fullName>
    </submittedName>
</protein>
<reference evidence="1" key="2">
    <citation type="submission" date="2020-10" db="EMBL/GenBank/DDBJ databases">
        <authorList>
            <person name="Scholz U."/>
            <person name="Mascher M."/>
            <person name="Fiebig A."/>
        </authorList>
    </citation>
    <scope>NUCLEOTIDE SEQUENCE [LARGE SCALE GENOMIC DNA]</scope>
    <source>
        <strain evidence="1">cv. Morex</strain>
    </source>
</reference>
<dbReference type="AlphaFoldDB" id="A0A8I6YNE9"/>
<accession>A0A8I6YNE9</accession>
<dbReference type="EnsemblPlants" id="HORVU.MOREX.r3.6HG0539210.1">
    <property type="protein sequence ID" value="HORVU.MOREX.r3.6HG0539210.1.CDS1"/>
    <property type="gene ID" value="HORVU.MOREX.r3.6HG0539210"/>
</dbReference>
<reference evidence="2" key="1">
    <citation type="journal article" date="2012" name="Nature">
        <title>A physical, genetic and functional sequence assembly of the barley genome.</title>
        <authorList>
            <consortium name="The International Barley Genome Sequencing Consortium"/>
            <person name="Mayer K.F."/>
            <person name="Waugh R."/>
            <person name="Brown J.W."/>
            <person name="Schulman A."/>
            <person name="Langridge P."/>
            <person name="Platzer M."/>
            <person name="Fincher G.B."/>
            <person name="Muehlbauer G.J."/>
            <person name="Sato K."/>
            <person name="Close T.J."/>
            <person name="Wise R.P."/>
            <person name="Stein N."/>
        </authorList>
    </citation>
    <scope>NUCLEOTIDE SEQUENCE [LARGE SCALE GENOMIC DNA]</scope>
    <source>
        <strain evidence="2">cv. Morex</strain>
    </source>
</reference>
<keyword evidence="2" id="KW-1185">Reference proteome</keyword>
<evidence type="ECO:0000313" key="2">
    <source>
        <dbReference type="Proteomes" id="UP000011116"/>
    </source>
</evidence>
<organism evidence="1 2">
    <name type="scientific">Hordeum vulgare subsp. vulgare</name>
    <name type="common">Domesticated barley</name>
    <dbReference type="NCBI Taxonomy" id="112509"/>
    <lineage>
        <taxon>Eukaryota</taxon>
        <taxon>Viridiplantae</taxon>
        <taxon>Streptophyta</taxon>
        <taxon>Embryophyta</taxon>
        <taxon>Tracheophyta</taxon>
        <taxon>Spermatophyta</taxon>
        <taxon>Magnoliopsida</taxon>
        <taxon>Liliopsida</taxon>
        <taxon>Poales</taxon>
        <taxon>Poaceae</taxon>
        <taxon>BOP clade</taxon>
        <taxon>Pooideae</taxon>
        <taxon>Triticodae</taxon>
        <taxon>Triticeae</taxon>
        <taxon>Hordeinae</taxon>
        <taxon>Hordeum</taxon>
    </lineage>
</organism>
<sequence>MKSYCDDIAKQIYVKHLFMMRSLTKTYFTDCNMLIHHRRRGDLRLRGDILITLWDCPELLHLTAKYFVPYIHSREDCSIDRIIIHIIKHMYGREWMIQILPNNGLHPSIYKCCIIRFVLVLNLWQLHICMHDKFVLLLLNFCVDGSLSVLLANYDLQIL</sequence>
<dbReference type="Proteomes" id="UP000011116">
    <property type="component" value="Chromosome 6H"/>
</dbReference>
<name>A0A8I6YNE9_HORVV</name>
<proteinExistence type="predicted"/>
<dbReference type="Gramene" id="HORVU.MOREX.r3.6HG0539210.1">
    <property type="protein sequence ID" value="HORVU.MOREX.r3.6HG0539210.1.CDS1"/>
    <property type="gene ID" value="HORVU.MOREX.r3.6HG0539210"/>
</dbReference>